<dbReference type="CDD" id="cd00383">
    <property type="entry name" value="trans_reg_C"/>
    <property type="match status" value="1"/>
</dbReference>
<keyword evidence="2 4" id="KW-0238">DNA-binding</keyword>
<reference evidence="7" key="1">
    <citation type="submission" date="2019-07" db="EMBL/GenBank/DDBJ databases">
        <title>Bacillus alkalisoli sp. nov. isolated from saline soil.</title>
        <authorList>
            <person name="Sun J.-Q."/>
            <person name="Xu L."/>
        </authorList>
    </citation>
    <scope>NUCLEOTIDE SEQUENCE [LARGE SCALE GENOMIC DNA]</scope>
    <source>
        <strain evidence="7">M4U3P1</strain>
    </source>
</reference>
<dbReference type="PROSITE" id="PS51755">
    <property type="entry name" value="OMPR_PHOB"/>
    <property type="match status" value="1"/>
</dbReference>
<feature type="domain" description="OmpR/PhoB-type" evidence="5">
    <location>
        <begin position="1"/>
        <end position="71"/>
    </location>
</feature>
<sequence>MKKEFELLYYLYKNPNKTFTRNDLLDALWHMESPVDRTVDDHIYRVRKKIHALHYPVHINTIKGLGYQLVLEDTSAFISPLLDDKEFQQLTTRLIEKYQQYGQGEAIKLLSQQKAFGVEHTSTHFTYSIVKGDFYNLLKSANLHPSENVLILLFLHVWINGKNQASFHFYRVASKKQFFSNDIDNEAALLTPIFFAIYAKDYTTAQQRVEIAKDIIDSPSHGLYAFLQLISIIIAICQNNKNTAKALIHNMDKFLTERSYSREVGFLRILEGIFQLKYIDKNKGRELIRSGILISRQTQFSLNILLAVDMCLFLLNEEVLDPASVSFVNKEWKLLCNEYKLPKLKHHVEEHLRNALKS</sequence>
<keyword evidence="1" id="KW-0805">Transcription regulation</keyword>
<dbReference type="GO" id="GO:0006355">
    <property type="term" value="P:regulation of DNA-templated transcription"/>
    <property type="evidence" value="ECO:0007669"/>
    <property type="project" value="InterPro"/>
</dbReference>
<accession>A0A859FJQ7</accession>
<dbReference type="EMBL" id="CP041372">
    <property type="protein sequence ID" value="QKS73035.1"/>
    <property type="molecule type" value="Genomic_DNA"/>
</dbReference>
<dbReference type="GO" id="GO:0003677">
    <property type="term" value="F:DNA binding"/>
    <property type="evidence" value="ECO:0007669"/>
    <property type="project" value="UniProtKB-UniRule"/>
</dbReference>
<evidence type="ECO:0000256" key="4">
    <source>
        <dbReference type="PROSITE-ProRule" id="PRU01091"/>
    </source>
</evidence>
<evidence type="ECO:0000256" key="3">
    <source>
        <dbReference type="ARBA" id="ARBA00023163"/>
    </source>
</evidence>
<dbReference type="KEGG" id="psua:FLK61_41325"/>
<proteinExistence type="predicted"/>
<evidence type="ECO:0000256" key="1">
    <source>
        <dbReference type="ARBA" id="ARBA00023015"/>
    </source>
</evidence>
<dbReference type="Gene3D" id="1.10.10.10">
    <property type="entry name" value="Winged helix-like DNA-binding domain superfamily/Winged helix DNA-binding domain"/>
    <property type="match status" value="1"/>
</dbReference>
<dbReference type="Proteomes" id="UP000318138">
    <property type="component" value="Chromosome"/>
</dbReference>
<protein>
    <submittedName>
        <fullName evidence="6">Winged helix-turn-helix transcriptional regulator</fullName>
    </submittedName>
</protein>
<evidence type="ECO:0000313" key="6">
    <source>
        <dbReference type="EMBL" id="QKS73035.1"/>
    </source>
</evidence>
<dbReference type="InterPro" id="IPR036388">
    <property type="entry name" value="WH-like_DNA-bd_sf"/>
</dbReference>
<gene>
    <name evidence="6" type="ORF">FLK61_41325</name>
</gene>
<keyword evidence="3" id="KW-0804">Transcription</keyword>
<dbReference type="SMART" id="SM00862">
    <property type="entry name" value="Trans_reg_C"/>
    <property type="match status" value="1"/>
</dbReference>
<keyword evidence="7" id="KW-1185">Reference proteome</keyword>
<dbReference type="GO" id="GO:0000160">
    <property type="term" value="P:phosphorelay signal transduction system"/>
    <property type="evidence" value="ECO:0007669"/>
    <property type="project" value="InterPro"/>
</dbReference>
<dbReference type="InterPro" id="IPR001867">
    <property type="entry name" value="OmpR/PhoB-type_DNA-bd"/>
</dbReference>
<evidence type="ECO:0000256" key="2">
    <source>
        <dbReference type="ARBA" id="ARBA00023125"/>
    </source>
</evidence>
<organism evidence="6 7">
    <name type="scientific">Paenalkalicoccus suaedae</name>
    <dbReference type="NCBI Taxonomy" id="2592382"/>
    <lineage>
        <taxon>Bacteria</taxon>
        <taxon>Bacillati</taxon>
        <taxon>Bacillota</taxon>
        <taxon>Bacilli</taxon>
        <taxon>Bacillales</taxon>
        <taxon>Bacillaceae</taxon>
        <taxon>Paenalkalicoccus</taxon>
    </lineage>
</organism>
<dbReference type="RefSeq" id="WP_176011001.1">
    <property type="nucleotide sequence ID" value="NZ_CP041372.2"/>
</dbReference>
<dbReference type="InterPro" id="IPR016032">
    <property type="entry name" value="Sig_transdc_resp-reg_C-effctor"/>
</dbReference>
<dbReference type="Pfam" id="PF00486">
    <property type="entry name" value="Trans_reg_C"/>
    <property type="match status" value="1"/>
</dbReference>
<dbReference type="SUPFAM" id="SSF46894">
    <property type="entry name" value="C-terminal effector domain of the bipartite response regulators"/>
    <property type="match status" value="1"/>
</dbReference>
<evidence type="ECO:0000313" key="7">
    <source>
        <dbReference type="Proteomes" id="UP000318138"/>
    </source>
</evidence>
<dbReference type="AlphaFoldDB" id="A0A859FJQ7"/>
<name>A0A859FJQ7_9BACI</name>
<feature type="DNA-binding region" description="OmpR/PhoB-type" evidence="4">
    <location>
        <begin position="1"/>
        <end position="71"/>
    </location>
</feature>
<evidence type="ECO:0000259" key="5">
    <source>
        <dbReference type="PROSITE" id="PS51755"/>
    </source>
</evidence>